<proteinExistence type="predicted"/>
<dbReference type="EMBL" id="BSXS01008032">
    <property type="protein sequence ID" value="GME91211.1"/>
    <property type="molecule type" value="Genomic_DNA"/>
</dbReference>
<organism evidence="1 2">
    <name type="scientific">Ambrosiozyma monospora</name>
    <name type="common">Yeast</name>
    <name type="synonym">Endomycopsis monosporus</name>
    <dbReference type="NCBI Taxonomy" id="43982"/>
    <lineage>
        <taxon>Eukaryota</taxon>
        <taxon>Fungi</taxon>
        <taxon>Dikarya</taxon>
        <taxon>Ascomycota</taxon>
        <taxon>Saccharomycotina</taxon>
        <taxon>Pichiomycetes</taxon>
        <taxon>Pichiales</taxon>
        <taxon>Pichiaceae</taxon>
        <taxon>Ambrosiozyma</taxon>
    </lineage>
</organism>
<sequence length="276" mass="29855">MVMVQYLSPIKALAFNQDYSCLAVGYDTQYKVFNSEPFGDCFHKDDDGGASKMEMLFSTSLMAVVGLGDKPSNSTRKLKIINTKRKSVICELSFPTSVLYVKLNRKRLIVALINQVFIYDVSCMKLLHTIESDTTSMGQVVADLCSNDDSILAFSLANSNINNGAGSPSIHSTGSIGDGNNNNNSNNGSEGRTTGAPGGVNLNSSVRLGSVVLFDALNIQPINQIDCHNSPLQKIALSKDGKLLATCSTKGTIIRVFSTKNGKKVHEFRRGSWIVD</sequence>
<dbReference type="Proteomes" id="UP001165064">
    <property type="component" value="Unassembled WGS sequence"/>
</dbReference>
<protein>
    <submittedName>
        <fullName evidence="1">Unnamed protein product</fullName>
    </submittedName>
</protein>
<accession>A0ACB5TLR3</accession>
<gene>
    <name evidence="1" type="ORF">Amon02_000885400</name>
</gene>
<name>A0ACB5TLR3_AMBMO</name>
<keyword evidence="2" id="KW-1185">Reference proteome</keyword>
<reference evidence="1" key="1">
    <citation type="submission" date="2023-04" db="EMBL/GenBank/DDBJ databases">
        <title>Ambrosiozyma monospora NBRC 10751.</title>
        <authorList>
            <person name="Ichikawa N."/>
            <person name="Sato H."/>
            <person name="Tonouchi N."/>
        </authorList>
    </citation>
    <scope>NUCLEOTIDE SEQUENCE</scope>
    <source>
        <strain evidence="1">NBRC 10751</strain>
    </source>
</reference>
<evidence type="ECO:0000313" key="1">
    <source>
        <dbReference type="EMBL" id="GME91211.1"/>
    </source>
</evidence>
<comment type="caution">
    <text evidence="1">The sequence shown here is derived from an EMBL/GenBank/DDBJ whole genome shotgun (WGS) entry which is preliminary data.</text>
</comment>
<evidence type="ECO:0000313" key="2">
    <source>
        <dbReference type="Proteomes" id="UP001165064"/>
    </source>
</evidence>